<dbReference type="EMBL" id="KZ679018">
    <property type="protein sequence ID" value="PSS08492.1"/>
    <property type="molecule type" value="Genomic_DNA"/>
</dbReference>
<name>A0A2T3AQI7_AMORE</name>
<reference evidence="2 3" key="1">
    <citation type="journal article" date="2018" name="New Phytol.">
        <title>Comparative genomics and transcriptomics depict ericoid mycorrhizal fungi as versatile saprotrophs and plant mutualists.</title>
        <authorList>
            <person name="Martino E."/>
            <person name="Morin E."/>
            <person name="Grelet G.A."/>
            <person name="Kuo A."/>
            <person name="Kohler A."/>
            <person name="Daghino S."/>
            <person name="Barry K.W."/>
            <person name="Cichocki N."/>
            <person name="Clum A."/>
            <person name="Dockter R.B."/>
            <person name="Hainaut M."/>
            <person name="Kuo R.C."/>
            <person name="LaButti K."/>
            <person name="Lindahl B.D."/>
            <person name="Lindquist E.A."/>
            <person name="Lipzen A."/>
            <person name="Khouja H.R."/>
            <person name="Magnuson J."/>
            <person name="Murat C."/>
            <person name="Ohm R.A."/>
            <person name="Singer S.W."/>
            <person name="Spatafora J.W."/>
            <person name="Wang M."/>
            <person name="Veneault-Fourrey C."/>
            <person name="Henrissat B."/>
            <person name="Grigoriev I.V."/>
            <person name="Martin F.M."/>
            <person name="Perotto S."/>
        </authorList>
    </citation>
    <scope>NUCLEOTIDE SEQUENCE [LARGE SCALE GENOMIC DNA]</scope>
    <source>
        <strain evidence="2 3">ATCC 22711</strain>
    </source>
</reference>
<evidence type="ECO:0000313" key="2">
    <source>
        <dbReference type="EMBL" id="PSS08492.1"/>
    </source>
</evidence>
<organism evidence="2 3">
    <name type="scientific">Amorphotheca resinae ATCC 22711</name>
    <dbReference type="NCBI Taxonomy" id="857342"/>
    <lineage>
        <taxon>Eukaryota</taxon>
        <taxon>Fungi</taxon>
        <taxon>Dikarya</taxon>
        <taxon>Ascomycota</taxon>
        <taxon>Pezizomycotina</taxon>
        <taxon>Leotiomycetes</taxon>
        <taxon>Helotiales</taxon>
        <taxon>Amorphothecaceae</taxon>
        <taxon>Amorphotheca</taxon>
    </lineage>
</organism>
<evidence type="ECO:0000259" key="1">
    <source>
        <dbReference type="Pfam" id="PF01822"/>
    </source>
</evidence>
<sequence length="128" mass="13618">MSWSSTGKLSVYSTQDTLPQAAIPSIVQVVGNYNYTGCCMEGTGVRALAPANTSDGSNLSVQVYASFCSGYKMFSVENASKSNCSDSLRAGSTLIKDSDCSIVCLWLSSLERTIGFNVYTASPLRSCH</sequence>
<dbReference type="InterPro" id="IPR002889">
    <property type="entry name" value="WSC_carb-bd"/>
</dbReference>
<proteinExistence type="predicted"/>
<dbReference type="AlphaFoldDB" id="A0A2T3AQI7"/>
<gene>
    <name evidence="2" type="ORF">M430DRAFT_185985</name>
</gene>
<accession>A0A2T3AQI7</accession>
<dbReference type="OrthoDB" id="5985073at2759"/>
<keyword evidence="3" id="KW-1185">Reference proteome</keyword>
<dbReference type="GeneID" id="36571989"/>
<dbReference type="STRING" id="857342.A0A2T3AQI7"/>
<dbReference type="RefSeq" id="XP_024716890.1">
    <property type="nucleotide sequence ID" value="XM_024863908.1"/>
</dbReference>
<evidence type="ECO:0000313" key="3">
    <source>
        <dbReference type="Proteomes" id="UP000241818"/>
    </source>
</evidence>
<protein>
    <recommendedName>
        <fullName evidence="1">WSC domain-containing protein</fullName>
    </recommendedName>
</protein>
<feature type="domain" description="WSC" evidence="1">
    <location>
        <begin position="35"/>
        <end position="104"/>
    </location>
</feature>
<dbReference type="Proteomes" id="UP000241818">
    <property type="component" value="Unassembled WGS sequence"/>
</dbReference>
<dbReference type="InParanoid" id="A0A2T3AQI7"/>
<dbReference type="Pfam" id="PF01822">
    <property type="entry name" value="WSC"/>
    <property type="match status" value="1"/>
</dbReference>